<accession>A0A4U2YG40</accession>
<dbReference type="AlphaFoldDB" id="A0A4U2YG40"/>
<organism evidence="1 2">
    <name type="scientific">Lysinibacillus mangiferihumi</name>
    <dbReference type="NCBI Taxonomy" id="1130819"/>
    <lineage>
        <taxon>Bacteria</taxon>
        <taxon>Bacillati</taxon>
        <taxon>Bacillota</taxon>
        <taxon>Bacilli</taxon>
        <taxon>Bacillales</taxon>
        <taxon>Bacillaceae</taxon>
        <taxon>Lysinibacillus</taxon>
    </lineage>
</organism>
<dbReference type="RefSeq" id="WP_107897345.1">
    <property type="nucleotide sequence ID" value="NZ_PYWM01000037.1"/>
</dbReference>
<evidence type="ECO:0000313" key="2">
    <source>
        <dbReference type="Proteomes" id="UP000308744"/>
    </source>
</evidence>
<dbReference type="Proteomes" id="UP000308744">
    <property type="component" value="Unassembled WGS sequence"/>
</dbReference>
<proteinExistence type="predicted"/>
<keyword evidence="2" id="KW-1185">Reference proteome</keyword>
<evidence type="ECO:0000313" key="1">
    <source>
        <dbReference type="EMBL" id="TKI59780.1"/>
    </source>
</evidence>
<name>A0A4U2YG40_9BACI</name>
<protein>
    <submittedName>
        <fullName evidence="1">Uncharacterized protein</fullName>
    </submittedName>
</protein>
<sequence>MNNKIKISKFDSLVEEEIKFLVNNQEVIAFNVSPQKLEVGKEYEVEMDIFVNDGLDIEEQNNQYLKKVQHINNYSYILWGKMLKNNILDVGFFITSDLFDDYQYLIGQYVSVKVDRLQLY</sequence>
<dbReference type="EMBL" id="SZPU01000088">
    <property type="protein sequence ID" value="TKI59780.1"/>
    <property type="molecule type" value="Genomic_DNA"/>
</dbReference>
<comment type="caution">
    <text evidence="1">The sequence shown here is derived from an EMBL/GenBank/DDBJ whole genome shotgun (WGS) entry which is preliminary data.</text>
</comment>
<reference evidence="1 2" key="1">
    <citation type="submission" date="2019-04" db="EMBL/GenBank/DDBJ databases">
        <title>Lysinibacillus genome sequencing.</title>
        <authorList>
            <person name="Dunlap C."/>
        </authorList>
    </citation>
    <scope>NUCLEOTIDE SEQUENCE [LARGE SCALE GENOMIC DNA]</scope>
    <source>
        <strain evidence="1 2">CCTCC AB 2010389</strain>
    </source>
</reference>
<gene>
    <name evidence="1" type="ORF">FC756_20370</name>
</gene>